<protein>
    <recommendedName>
        <fullName evidence="1">DUF397 domain-containing protein</fullName>
    </recommendedName>
</protein>
<gene>
    <name evidence="2" type="ORF">SAMN05444365_102497</name>
</gene>
<evidence type="ECO:0000313" key="3">
    <source>
        <dbReference type="Proteomes" id="UP000242415"/>
    </source>
</evidence>
<feature type="domain" description="DUF397" evidence="1">
    <location>
        <begin position="7"/>
        <end position="57"/>
    </location>
</feature>
<dbReference type="OrthoDB" id="3297292at2"/>
<dbReference type="AlphaFoldDB" id="A0A1H3KI97"/>
<evidence type="ECO:0000313" key="2">
    <source>
        <dbReference type="EMBL" id="SDY51505.1"/>
    </source>
</evidence>
<dbReference type="Proteomes" id="UP000242415">
    <property type="component" value="Unassembled WGS sequence"/>
</dbReference>
<keyword evidence="3" id="KW-1185">Reference proteome</keyword>
<dbReference type="STRING" id="405436.SAMN05444365_102497"/>
<organism evidence="2 3">
    <name type="scientific">Micromonospora pattaloongensis</name>
    <dbReference type="NCBI Taxonomy" id="405436"/>
    <lineage>
        <taxon>Bacteria</taxon>
        <taxon>Bacillati</taxon>
        <taxon>Actinomycetota</taxon>
        <taxon>Actinomycetes</taxon>
        <taxon>Micromonosporales</taxon>
        <taxon>Micromonosporaceae</taxon>
        <taxon>Micromonospora</taxon>
    </lineage>
</organism>
<proteinExistence type="predicted"/>
<accession>A0A1H3KI97</accession>
<evidence type="ECO:0000259" key="1">
    <source>
        <dbReference type="Pfam" id="PF04149"/>
    </source>
</evidence>
<sequence>MSRLSIEWRRSRRCDSNTCVEVASVGGAIAMRDGKEPEGNILIFSRADWTAFVTGVRAGEFDAR</sequence>
<dbReference type="Pfam" id="PF04149">
    <property type="entry name" value="DUF397"/>
    <property type="match status" value="1"/>
</dbReference>
<dbReference type="InterPro" id="IPR007278">
    <property type="entry name" value="DUF397"/>
</dbReference>
<dbReference type="EMBL" id="FNPH01000002">
    <property type="protein sequence ID" value="SDY51505.1"/>
    <property type="molecule type" value="Genomic_DNA"/>
</dbReference>
<reference evidence="3" key="1">
    <citation type="submission" date="2016-10" db="EMBL/GenBank/DDBJ databases">
        <authorList>
            <person name="Varghese N."/>
            <person name="Submissions S."/>
        </authorList>
    </citation>
    <scope>NUCLEOTIDE SEQUENCE [LARGE SCALE GENOMIC DNA]</scope>
    <source>
        <strain evidence="3">DSM 45245</strain>
    </source>
</reference>
<name>A0A1H3KI97_9ACTN</name>